<accession>A0A6L2J3P7</accession>
<evidence type="ECO:0000256" key="1">
    <source>
        <dbReference type="SAM" id="Coils"/>
    </source>
</evidence>
<proteinExistence type="predicted"/>
<dbReference type="AlphaFoldDB" id="A0A6L2J3P7"/>
<dbReference type="EMBL" id="BKCJ010000273">
    <property type="protein sequence ID" value="GEU31659.1"/>
    <property type="molecule type" value="Genomic_DNA"/>
</dbReference>
<protein>
    <submittedName>
        <fullName evidence="2">Ribonuclease H-like domain-containing protein</fullName>
    </submittedName>
</protein>
<organism evidence="2">
    <name type="scientific">Tanacetum cinerariifolium</name>
    <name type="common">Dalmatian daisy</name>
    <name type="synonym">Chrysanthemum cinerariifolium</name>
    <dbReference type="NCBI Taxonomy" id="118510"/>
    <lineage>
        <taxon>Eukaryota</taxon>
        <taxon>Viridiplantae</taxon>
        <taxon>Streptophyta</taxon>
        <taxon>Embryophyta</taxon>
        <taxon>Tracheophyta</taxon>
        <taxon>Spermatophyta</taxon>
        <taxon>Magnoliopsida</taxon>
        <taxon>eudicotyledons</taxon>
        <taxon>Gunneridae</taxon>
        <taxon>Pentapetalae</taxon>
        <taxon>asterids</taxon>
        <taxon>campanulids</taxon>
        <taxon>Asterales</taxon>
        <taxon>Asteraceae</taxon>
        <taxon>Asteroideae</taxon>
        <taxon>Anthemideae</taxon>
        <taxon>Anthemidinae</taxon>
        <taxon>Tanacetum</taxon>
    </lineage>
</organism>
<dbReference type="Pfam" id="PF14223">
    <property type="entry name" value="Retrotran_gag_2"/>
    <property type="match status" value="1"/>
</dbReference>
<reference evidence="2" key="1">
    <citation type="journal article" date="2019" name="Sci. Rep.">
        <title>Draft genome of Tanacetum cinerariifolium, the natural source of mosquito coil.</title>
        <authorList>
            <person name="Yamashiro T."/>
            <person name="Shiraishi A."/>
            <person name="Satake H."/>
            <person name="Nakayama K."/>
        </authorList>
    </citation>
    <scope>NUCLEOTIDE SEQUENCE</scope>
</reference>
<sequence length="540" mass="60772">MLTQTTTAEGGAITTTISSLGTDEEKLKKKNDVKARSMLLMALPNEHLMTFNQYKDSKSLFAAIETRFGGNEATKKTRKTLLKKIYKNFSAPSTESFDSIFNMLQKIVSQLAVLVSTASTQSSTASTQFSIATSQTSTANLSDATVYAFLANQSNGSQLVHEDLEQIHEDDLEEMGLKWQLALLSMRAKSYETLKKQYDDLKLNFNKAEFDLVVYKKGLAFVEEQLVFYKNNETTLCKNIDVLTKDMSIKDSKINMLKSELEKTKQEKEGIQFKIENFDNAFKSLDKLLGSQITDKSKNNLGFQSYNDVSFPATLVYNTRRRAHPKTDLSYYGLEEFKQPEFESYGPKSCEIESNNASEDIPNELKEYHDAPFVKDRVSDNKDCSVKSPIMVEKKTVVPTIARVEVVRPKQQEKPVRKTVRLATITIKGKGWPRAVNTARPNSTVVNAVRANQISRNSIEDMLPLGEEQMVAELLLESGTSTSLLKFPAIKQLAINWWDEYGFVIHPVLAPSQSALFPTSYFSPFIIPKDFYTNLVGIPG</sequence>
<gene>
    <name evidence="2" type="ORF">Tci_003637</name>
</gene>
<name>A0A6L2J3P7_TANCI</name>
<keyword evidence="1" id="KW-0175">Coiled coil</keyword>
<feature type="coiled-coil region" evidence="1">
    <location>
        <begin position="247"/>
        <end position="274"/>
    </location>
</feature>
<comment type="caution">
    <text evidence="2">The sequence shown here is derived from an EMBL/GenBank/DDBJ whole genome shotgun (WGS) entry which is preliminary data.</text>
</comment>
<evidence type="ECO:0000313" key="2">
    <source>
        <dbReference type="EMBL" id="GEU31659.1"/>
    </source>
</evidence>